<dbReference type="SUPFAM" id="SSF51430">
    <property type="entry name" value="NAD(P)-linked oxidoreductase"/>
    <property type="match status" value="1"/>
</dbReference>
<evidence type="ECO:0000313" key="2">
    <source>
        <dbReference type="Proteomes" id="UP001168505"/>
    </source>
</evidence>
<accession>A0AAW7JSR9</accession>
<sequence>MARIDISSFRLANGLSIPALGIGTFPMNDGEASRAIRAARDLGCTLFGTSSAYGNERGVGKAVGGWGRSRDHES</sequence>
<reference evidence="1" key="1">
    <citation type="submission" date="2023-06" db="EMBL/GenBank/DDBJ databases">
        <authorList>
            <person name="Zeman M."/>
            <person name="Kubasova T."/>
            <person name="Jahodarova E."/>
            <person name="Nykrynova M."/>
            <person name="Rychlik I."/>
        </authorList>
    </citation>
    <scope>NUCLEOTIDE SEQUENCE</scope>
    <source>
        <strain evidence="1">15_COKtk</strain>
    </source>
</reference>
<gene>
    <name evidence="1" type="ORF">QVN40_08860</name>
</gene>
<reference evidence="1" key="2">
    <citation type="submission" date="2023-08" db="EMBL/GenBank/DDBJ databases">
        <title>Identification and characterization of horizontal gene transfer across gut microbiota members of farm animals based on homology search.</title>
        <authorList>
            <person name="Schwarzerova J."/>
            <person name="Nykrynova M."/>
            <person name="Jureckova K."/>
            <person name="Cejkova D."/>
            <person name="Rychlik I."/>
        </authorList>
    </citation>
    <scope>NUCLEOTIDE SEQUENCE</scope>
    <source>
        <strain evidence="1">15_COKtk</strain>
    </source>
</reference>
<organism evidence="1 2">
    <name type="scientific">Collinsella ihumii</name>
    <dbReference type="NCBI Taxonomy" id="1720204"/>
    <lineage>
        <taxon>Bacteria</taxon>
        <taxon>Bacillati</taxon>
        <taxon>Actinomycetota</taxon>
        <taxon>Coriobacteriia</taxon>
        <taxon>Coriobacteriales</taxon>
        <taxon>Coriobacteriaceae</taxon>
        <taxon>Collinsella</taxon>
    </lineage>
</organism>
<evidence type="ECO:0000313" key="1">
    <source>
        <dbReference type="EMBL" id="MDN0069804.1"/>
    </source>
</evidence>
<proteinExistence type="predicted"/>
<comment type="caution">
    <text evidence="1">The sequence shown here is derived from an EMBL/GenBank/DDBJ whole genome shotgun (WGS) entry which is preliminary data.</text>
</comment>
<dbReference type="RefSeq" id="WP_289827425.1">
    <property type="nucleotide sequence ID" value="NZ_JAUEIR010000007.1"/>
</dbReference>
<evidence type="ECO:0008006" key="3">
    <source>
        <dbReference type="Google" id="ProtNLM"/>
    </source>
</evidence>
<name>A0AAW7JSR9_9ACTN</name>
<dbReference type="Proteomes" id="UP001168505">
    <property type="component" value="Unassembled WGS sequence"/>
</dbReference>
<protein>
    <recommendedName>
        <fullName evidence="3">Aldo/keto reductase</fullName>
    </recommendedName>
</protein>
<dbReference type="EMBL" id="JAUEIR010000007">
    <property type="protein sequence ID" value="MDN0069804.1"/>
    <property type="molecule type" value="Genomic_DNA"/>
</dbReference>
<dbReference type="InterPro" id="IPR036812">
    <property type="entry name" value="NAD(P)_OxRdtase_dom_sf"/>
</dbReference>
<dbReference type="AlphaFoldDB" id="A0AAW7JSR9"/>
<dbReference type="Gene3D" id="3.20.20.100">
    <property type="entry name" value="NADP-dependent oxidoreductase domain"/>
    <property type="match status" value="1"/>
</dbReference>